<accession>A0A1W9ZB13</accession>
<reference evidence="4 5" key="1">
    <citation type="submission" date="2016-12" db="EMBL/GenBank/DDBJ databases">
        <title>The new phylogeny of genus Mycobacterium.</title>
        <authorList>
            <person name="Tortoli E."/>
            <person name="Trovato A."/>
            <person name="Cirillo D.M."/>
        </authorList>
    </citation>
    <scope>NUCLEOTIDE SEQUENCE [LARGE SCALE GENOMIC DNA]</scope>
    <source>
        <strain evidence="4 5">DSM 45069</strain>
    </source>
</reference>
<organism evidence="4 5">
    <name type="scientific">Mycobacterium arosiense ATCC BAA-1401 = DSM 45069</name>
    <dbReference type="NCBI Taxonomy" id="1265311"/>
    <lineage>
        <taxon>Bacteria</taxon>
        <taxon>Bacillati</taxon>
        <taxon>Actinomycetota</taxon>
        <taxon>Actinomycetes</taxon>
        <taxon>Mycobacteriales</taxon>
        <taxon>Mycobacteriaceae</taxon>
        <taxon>Mycobacterium</taxon>
        <taxon>Mycobacterium avium complex (MAC)</taxon>
    </lineage>
</organism>
<dbReference type="OrthoDB" id="5969911at2"/>
<dbReference type="EMBL" id="MVHG01000059">
    <property type="protein sequence ID" value="ORA10953.1"/>
    <property type="molecule type" value="Genomic_DNA"/>
</dbReference>
<evidence type="ECO:0000256" key="1">
    <source>
        <dbReference type="SAM" id="MobiDB-lite"/>
    </source>
</evidence>
<feature type="domain" description="DUF1023" evidence="2">
    <location>
        <begin position="357"/>
        <end position="537"/>
    </location>
</feature>
<dbReference type="Proteomes" id="UP000192707">
    <property type="component" value="Unassembled WGS sequence"/>
</dbReference>
<protein>
    <recommendedName>
        <fullName evidence="6">Alpha/beta hydrolase</fullName>
    </recommendedName>
</protein>
<dbReference type="InterPro" id="IPR054469">
    <property type="entry name" value="Pred_hydrolase_N"/>
</dbReference>
<dbReference type="RefSeq" id="WP_083066020.1">
    <property type="nucleotide sequence ID" value="NZ_MVHG01000059.1"/>
</dbReference>
<comment type="caution">
    <text evidence="4">The sequence shown here is derived from an EMBL/GenBank/DDBJ whole genome shotgun (WGS) entry which is preliminary data.</text>
</comment>
<evidence type="ECO:0000313" key="4">
    <source>
        <dbReference type="EMBL" id="ORA10953.1"/>
    </source>
</evidence>
<feature type="domain" description="Predicted hydrolase N-terminal" evidence="3">
    <location>
        <begin position="1"/>
        <end position="195"/>
    </location>
</feature>
<dbReference type="Pfam" id="PF22905">
    <property type="entry name" value="Hydro_N_hd"/>
    <property type="match status" value="1"/>
</dbReference>
<name>A0A1W9ZB13_MYCAI</name>
<feature type="region of interest" description="Disordered" evidence="1">
    <location>
        <begin position="660"/>
        <end position="679"/>
    </location>
</feature>
<evidence type="ECO:0000259" key="2">
    <source>
        <dbReference type="Pfam" id="PF06259"/>
    </source>
</evidence>
<evidence type="ECO:0000259" key="3">
    <source>
        <dbReference type="Pfam" id="PF22905"/>
    </source>
</evidence>
<dbReference type="Pfam" id="PF06259">
    <property type="entry name" value="Abhydrolase_8"/>
    <property type="match status" value="1"/>
</dbReference>
<sequence length="679" mass="71978">MQLRYISIPALIAFAGGDPWAINRSLQAGNPGQIASLASTFQAAGRSTAEANAAFEDARHRFDAAWNHQNGDHPINDSAEVQRTAQSLGAQSEQLPKIGAELENVAAALAEAQKAAAGQVATLEAQLKGLDDMIGEAVEMENDPHLSAADRDALNAYITSLEDDAIRDTKAALGQLQTIRSGYSDLLQTAMTTLRTDGYDPSILQGVDAPASPQQAIALPPPGTSAEDANRWWNTLSPDQKRQLIADHPPALGNIDGIPAEVRGQVNEAVMNDDLRRVESAAQRQGMSPNALRGDVLDNRDNDLFANPGKYGLSPTDITRYQNAVKTNQGVEHDRGPDKNHPRPVSLWAYDPTAYGGKGRAAIAIGNLDNAQNTAVIVPGTNSSVKGGWLYDGHNDAINLYDQSLKADPGRQTAVLAWMGYNAPEFDFQHPESAVVDPSKLQQVGTPWMARAGGMQLAADVNSLAVTHDGGIPSHVTVIGHSYGSTTVADAFANSGMHANDAVLIGCPGTDLAHSAADFHLNGGQVYVGAASTDAISWIGESGNVAPNAANIAIGAPLGQLAGLGTDPAHEGFGAVRFRAEVAGTHNAVPWFNDHSHYYDRGSEALHNMTEIATGHGNNLASEHMLVPQRDEAKISTPTQVSTPFGNIPLPHVEIHTPVTVDPEWDRPSNSVTTDHDFK</sequence>
<evidence type="ECO:0008006" key="6">
    <source>
        <dbReference type="Google" id="ProtNLM"/>
    </source>
</evidence>
<keyword evidence="5" id="KW-1185">Reference proteome</keyword>
<dbReference type="AlphaFoldDB" id="A0A1W9ZB13"/>
<gene>
    <name evidence="4" type="ORF">BST14_19535</name>
</gene>
<evidence type="ECO:0000313" key="5">
    <source>
        <dbReference type="Proteomes" id="UP000192707"/>
    </source>
</evidence>
<proteinExistence type="predicted"/>
<dbReference type="InterPro" id="IPR010427">
    <property type="entry name" value="DUF1023"/>
</dbReference>